<name>A0A1X7P6W8_9HYPH</name>
<dbReference type="Proteomes" id="UP000193083">
    <property type="component" value="Unassembled WGS sequence"/>
</dbReference>
<dbReference type="PANTHER" id="PTHR46268">
    <property type="entry name" value="STRESS RESPONSE PROTEIN NHAX"/>
    <property type="match status" value="1"/>
</dbReference>
<reference evidence="2 3" key="1">
    <citation type="submission" date="2017-04" db="EMBL/GenBank/DDBJ databases">
        <authorList>
            <person name="Afonso C.L."/>
            <person name="Miller P.J."/>
            <person name="Scott M.A."/>
            <person name="Spackman E."/>
            <person name="Goraichik I."/>
            <person name="Dimitrov K.M."/>
            <person name="Suarez D.L."/>
            <person name="Swayne D.E."/>
        </authorList>
    </citation>
    <scope>NUCLEOTIDE SEQUENCE [LARGE SCALE GENOMIC DNA]</scope>
    <source>
        <strain evidence="2 3">B5P</strain>
    </source>
</reference>
<dbReference type="AlphaFoldDB" id="A0A1X7P6W8"/>
<dbReference type="PANTHER" id="PTHR46268:SF15">
    <property type="entry name" value="UNIVERSAL STRESS PROTEIN HP_0031"/>
    <property type="match status" value="1"/>
</dbReference>
<comment type="similarity">
    <text evidence="1">Belongs to the universal stress protein A family.</text>
</comment>
<evidence type="ECO:0000256" key="1">
    <source>
        <dbReference type="ARBA" id="ARBA00008791"/>
    </source>
</evidence>
<keyword evidence="3" id="KW-1185">Reference proteome</keyword>
<organism evidence="2 3">
    <name type="scientific">Mesorhizobium australicum</name>
    <dbReference type="NCBI Taxonomy" id="536018"/>
    <lineage>
        <taxon>Bacteria</taxon>
        <taxon>Pseudomonadati</taxon>
        <taxon>Pseudomonadota</taxon>
        <taxon>Alphaproteobacteria</taxon>
        <taxon>Hyphomicrobiales</taxon>
        <taxon>Phyllobacteriaceae</taxon>
        <taxon>Mesorhizobium</taxon>
    </lineage>
</organism>
<evidence type="ECO:0000313" key="2">
    <source>
        <dbReference type="EMBL" id="SMH46648.1"/>
    </source>
</evidence>
<evidence type="ECO:0008006" key="4">
    <source>
        <dbReference type="Google" id="ProtNLM"/>
    </source>
</evidence>
<evidence type="ECO:0000313" key="3">
    <source>
        <dbReference type="Proteomes" id="UP000193083"/>
    </source>
</evidence>
<proteinExistence type="inferred from homology"/>
<protein>
    <recommendedName>
        <fullName evidence="4">Universal stress protein UspA-like protein</fullName>
    </recommendedName>
</protein>
<dbReference type="Gene3D" id="3.40.50.12370">
    <property type="match status" value="1"/>
</dbReference>
<dbReference type="OrthoDB" id="9804721at2"/>
<dbReference type="CDD" id="cd00293">
    <property type="entry name" value="USP-like"/>
    <property type="match status" value="1"/>
</dbReference>
<sequence>MTYRSILVNIDIDGPVAPIVRAATDLAKRSNATLIGFCAADAPLPISGPGGEGLVMEAWQQMRDEIESSFKELREEFEALVAGAIKTEWRNALESPTRALARWSRMADLVVMAAQEGAATGNTYRVSDPGSVVLQAGRPLLVVAGGAEQIAARKIVVAWKDTREARRAVADAVPLLLSADEVTVVTVAAEGIEWARDGVADVVAFLARHGIKARCEVIVGSDDSGKLLEFFGSCQADLVVSGAFGHSRLREWAFGGVTRSLLDEVGRNRFMSS</sequence>
<dbReference type="SUPFAM" id="SSF52402">
    <property type="entry name" value="Adenine nucleotide alpha hydrolases-like"/>
    <property type="match status" value="2"/>
</dbReference>
<accession>A0A1X7P6W8</accession>
<dbReference type="EMBL" id="FXBL01000004">
    <property type="protein sequence ID" value="SMH46648.1"/>
    <property type="molecule type" value="Genomic_DNA"/>
</dbReference>
<gene>
    <name evidence="2" type="ORF">SAMN02982922_3386</name>
</gene>